<evidence type="ECO:0000313" key="2">
    <source>
        <dbReference type="Proteomes" id="UP001152531"/>
    </source>
</evidence>
<evidence type="ECO:0000313" key="1">
    <source>
        <dbReference type="EMBL" id="CAH6721095.1"/>
    </source>
</evidence>
<protein>
    <submittedName>
        <fullName evidence="1">Potential protein lysine methyltransferase Set5p</fullName>
    </submittedName>
</protein>
<sequence>MTESKIEVISINDTKEESPETVVPHERQVIDEIIKIWKEDPSTETLGMSKLHALVKSNHPNWSLSEKRVKTLLKKFGLSQTTQFNYANEIKSIDNPDLELPDKIKVVMTTKRGKGLFAKTAIKKGELLWEESAKFFVPPLANLKLVKHGKACSNCGKLLNKRGLDCNGCLEMWCSPLCKNKNFPLHCLLKHIRKGNRDLVNAEYYLELEEYVIKENWNALFAITLIYAEILQDKTGQSLQYFKAMARVSQEIRYKALDSSAGSFDSLSGGALFVQEQQENLWKEGFEKFSKVFPSAIKNGDIDYQEFLVMLGSYNINNLDSCIFEIHSHLNHNCNPTVDVTFATNRVEGVRVYALKDLSPNEELTTTYVNPSHTVQQRQRELRCNWGFTCACQKCKDDLKQQSGAKERKKSETMNKSDIRKMLSDDTEEFELSVPENTGERRKSVRFDEKVIAVSE</sequence>
<organism evidence="1 2">
    <name type="scientific">[Candida] jaroonii</name>
    <dbReference type="NCBI Taxonomy" id="467808"/>
    <lineage>
        <taxon>Eukaryota</taxon>
        <taxon>Fungi</taxon>
        <taxon>Dikarya</taxon>
        <taxon>Ascomycota</taxon>
        <taxon>Saccharomycotina</taxon>
        <taxon>Pichiomycetes</taxon>
        <taxon>Debaryomycetaceae</taxon>
        <taxon>Yamadazyma</taxon>
    </lineage>
</organism>
<accession>A0ACA9Y863</accession>
<name>A0ACA9Y863_9ASCO</name>
<reference evidence="1" key="1">
    <citation type="submission" date="2022-06" db="EMBL/GenBank/DDBJ databases">
        <authorList>
            <person name="Legras J.-L."/>
            <person name="Devillers H."/>
            <person name="Grondin C."/>
        </authorList>
    </citation>
    <scope>NUCLEOTIDE SEQUENCE</scope>
    <source>
        <strain evidence="1">CLIB 1444</strain>
    </source>
</reference>
<keyword evidence="1" id="KW-0808">Transferase</keyword>
<gene>
    <name evidence="1" type="ORF">CLIB1444_05S03466</name>
</gene>
<dbReference type="Proteomes" id="UP001152531">
    <property type="component" value="Unassembled WGS sequence"/>
</dbReference>
<keyword evidence="1" id="KW-0489">Methyltransferase</keyword>
<dbReference type="EMBL" id="CALSDN010000005">
    <property type="protein sequence ID" value="CAH6721095.1"/>
    <property type="molecule type" value="Genomic_DNA"/>
</dbReference>
<keyword evidence="2" id="KW-1185">Reference proteome</keyword>
<comment type="caution">
    <text evidence="1">The sequence shown here is derived from an EMBL/GenBank/DDBJ whole genome shotgun (WGS) entry which is preliminary data.</text>
</comment>
<proteinExistence type="predicted"/>